<dbReference type="InterPro" id="IPR002018">
    <property type="entry name" value="CarbesteraseB"/>
</dbReference>
<evidence type="ECO:0000313" key="9">
    <source>
        <dbReference type="Proteomes" id="UP000092462"/>
    </source>
</evidence>
<dbReference type="SUPFAM" id="SSF53474">
    <property type="entry name" value="alpha/beta-Hydrolases"/>
    <property type="match status" value="1"/>
</dbReference>
<dbReference type="Pfam" id="PF00135">
    <property type="entry name" value="COesterase"/>
    <property type="match status" value="1"/>
</dbReference>
<keyword evidence="5" id="KW-0325">Glycoprotein</keyword>
<dbReference type="EnsemblMetazoa" id="PPAI009851-RA">
    <property type="protein sequence ID" value="PPAI009851-PA"/>
    <property type="gene ID" value="PPAI009851"/>
</dbReference>
<dbReference type="PANTHER" id="PTHR43142">
    <property type="entry name" value="CARBOXYLIC ESTER HYDROLASE"/>
    <property type="match status" value="1"/>
</dbReference>
<keyword evidence="4" id="KW-1015">Disulfide bond</keyword>
<dbReference type="PROSITE" id="PS00122">
    <property type="entry name" value="CARBOXYLESTERASE_B_1"/>
    <property type="match status" value="1"/>
</dbReference>
<protein>
    <recommendedName>
        <fullName evidence="6">Carboxylic ester hydrolase</fullName>
        <ecNumber evidence="6">3.1.1.-</ecNumber>
    </recommendedName>
</protein>
<evidence type="ECO:0000256" key="4">
    <source>
        <dbReference type="ARBA" id="ARBA00023157"/>
    </source>
</evidence>
<accession>A0A1B0F065</accession>
<evidence type="ECO:0000256" key="2">
    <source>
        <dbReference type="ARBA" id="ARBA00022487"/>
    </source>
</evidence>
<reference evidence="8" key="1">
    <citation type="submission" date="2022-08" db="UniProtKB">
        <authorList>
            <consortium name="EnsemblMetazoa"/>
        </authorList>
    </citation>
    <scope>IDENTIFICATION</scope>
    <source>
        <strain evidence="8">Israel</strain>
    </source>
</reference>
<name>A0A1B0F065_PHLPP</name>
<evidence type="ECO:0000256" key="3">
    <source>
        <dbReference type="ARBA" id="ARBA00022801"/>
    </source>
</evidence>
<dbReference type="InterPro" id="IPR029058">
    <property type="entry name" value="AB_hydrolase_fold"/>
</dbReference>
<keyword evidence="2" id="KW-0719">Serine esterase</keyword>
<evidence type="ECO:0000256" key="6">
    <source>
        <dbReference type="RuleBase" id="RU361235"/>
    </source>
</evidence>
<dbReference type="Gene3D" id="3.40.50.1820">
    <property type="entry name" value="alpha/beta hydrolase"/>
    <property type="match status" value="1"/>
</dbReference>
<comment type="similarity">
    <text evidence="1 6">Belongs to the type-B carboxylesterase/lipase family.</text>
</comment>
<evidence type="ECO:0000313" key="8">
    <source>
        <dbReference type="EnsemblMetazoa" id="PPAI009851-PA"/>
    </source>
</evidence>
<evidence type="ECO:0000256" key="1">
    <source>
        <dbReference type="ARBA" id="ARBA00005964"/>
    </source>
</evidence>
<dbReference type="EC" id="3.1.1.-" evidence="6"/>
<evidence type="ECO:0000256" key="5">
    <source>
        <dbReference type="ARBA" id="ARBA00023180"/>
    </source>
</evidence>
<keyword evidence="3 6" id="KW-0378">Hydrolase</keyword>
<keyword evidence="9" id="KW-1185">Reference proteome</keyword>
<feature type="domain" description="Carboxylesterase type B" evidence="7">
    <location>
        <begin position="1"/>
        <end position="234"/>
    </location>
</feature>
<organism evidence="8 9">
    <name type="scientific">Phlebotomus papatasi</name>
    <name type="common">Sandfly</name>
    <dbReference type="NCBI Taxonomy" id="29031"/>
    <lineage>
        <taxon>Eukaryota</taxon>
        <taxon>Metazoa</taxon>
        <taxon>Ecdysozoa</taxon>
        <taxon>Arthropoda</taxon>
        <taxon>Hexapoda</taxon>
        <taxon>Insecta</taxon>
        <taxon>Pterygota</taxon>
        <taxon>Neoptera</taxon>
        <taxon>Endopterygota</taxon>
        <taxon>Diptera</taxon>
        <taxon>Nematocera</taxon>
        <taxon>Psychodoidea</taxon>
        <taxon>Psychodidae</taxon>
        <taxon>Phlebotomus</taxon>
        <taxon>Phlebotomus</taxon>
    </lineage>
</organism>
<dbReference type="AlphaFoldDB" id="A0A1B0F065"/>
<dbReference type="GO" id="GO:0052689">
    <property type="term" value="F:carboxylic ester hydrolase activity"/>
    <property type="evidence" value="ECO:0007669"/>
    <property type="project" value="UniProtKB-KW"/>
</dbReference>
<dbReference type="VEuPathDB" id="VectorBase:PPAPM1_008930"/>
<dbReference type="PANTHER" id="PTHR43142:SF1">
    <property type="entry name" value="CARBOXYLIC ESTER HYDROLASE"/>
    <property type="match status" value="1"/>
</dbReference>
<evidence type="ECO:0000259" key="7">
    <source>
        <dbReference type="Pfam" id="PF00135"/>
    </source>
</evidence>
<sequence length="256" mass="28664">ILVTLNYRLGILGFLCSGDEAVKGNFGLKDQQMALQWVATNIEYFGGDSSSVTLAGQSAGATSVNLHMMNSKSQALFHRVILMSGTALTPFMYPIDHAAQFRTVANLVNLKDSTTASTYNLAYQLKKVDALSLILSVERLFAFVATPPVPLRPCIEGDWEDAFMTEDPRKVWAEGRFAQKPILVGTVTNEGVVQSAVTVNKTLLQVFNENIYNFLPIQMDFHPRYTADVLRFYFGDKDYIDDSNQQDYFKVFNSRQ</sequence>
<dbReference type="InterPro" id="IPR019826">
    <property type="entry name" value="Carboxylesterase_B_AS"/>
</dbReference>
<dbReference type="VEuPathDB" id="VectorBase:PPAI009851"/>
<dbReference type="EMBL" id="AJVK01017308">
    <property type="status" value="NOT_ANNOTATED_CDS"/>
    <property type="molecule type" value="Genomic_DNA"/>
</dbReference>
<dbReference type="Proteomes" id="UP000092462">
    <property type="component" value="Unassembled WGS sequence"/>
</dbReference>
<proteinExistence type="inferred from homology"/>